<evidence type="ECO:0000313" key="2">
    <source>
        <dbReference type="EMBL" id="KAI5967778.1"/>
    </source>
</evidence>
<feature type="transmembrane region" description="Helical" evidence="1">
    <location>
        <begin position="72"/>
        <end position="92"/>
    </location>
</feature>
<feature type="transmembrane region" description="Helical" evidence="1">
    <location>
        <begin position="201"/>
        <end position="222"/>
    </location>
</feature>
<keyword evidence="1" id="KW-1133">Transmembrane helix</keyword>
<comment type="caution">
    <text evidence="2">The sequence shown here is derived from an EMBL/GenBank/DDBJ whole genome shotgun (WGS) entry which is preliminary data.</text>
</comment>
<proteinExistence type="predicted"/>
<dbReference type="GeneID" id="76148355"/>
<dbReference type="RefSeq" id="XP_051611194.1">
    <property type="nucleotide sequence ID" value="XM_051752315.1"/>
</dbReference>
<reference evidence="2 3" key="1">
    <citation type="journal article" date="2022" name="DNA Res.">
        <title>Genome analysis of five recently described species of the CUG-Ser clade uncovers Candida theae as a new hybrid lineage with pathogenic potential in the Candida parapsilosis species complex.</title>
        <authorList>
            <person name="Mixao V."/>
            <person name="Del Olmo V."/>
            <person name="Hegedusova E."/>
            <person name="Saus E."/>
            <person name="Pryszcz L."/>
            <person name="Cillingova A."/>
            <person name="Nosek J."/>
            <person name="Gabaldon T."/>
        </authorList>
    </citation>
    <scope>NUCLEOTIDE SEQUENCE [LARGE SCALE GENOMIC DNA]</scope>
    <source>
        <strain evidence="2 3">CBS 12239</strain>
    </source>
</reference>
<accession>A0AAD5BJ79</accession>
<gene>
    <name evidence="2" type="ORF">KGF57_000295</name>
</gene>
<dbReference type="AlphaFoldDB" id="A0AAD5BJ79"/>
<feature type="transmembrane region" description="Helical" evidence="1">
    <location>
        <begin position="21"/>
        <end position="52"/>
    </location>
</feature>
<sequence length="299" mass="34443">MPTLRFTFRKSHITTQTPWVQYCWCLCLPLVNFCIQLYTFYAILLSCLYTRVTLSNQKVWHVFIKEGSMEDFHFVCNISVISTGLIWVYLWFGSSVKILDAYYTIMAVSLVHFGVVLLVQLKGPLSKSSTRSLVRLVSNPRFSMDEKPIISFLKKDNTGMFIYTGVLIDSRVSCFKVTLLVYYAALNLVEAVGPRSKRRSIISTGYFVLGILENVVLAIFWYESFKLLQINKAICYTLMYLLRLEELGPTRKSLKGLILVTKFLYKKFHRNELNQGPQTAEIRTTSLGFDRYSVISDAI</sequence>
<feature type="transmembrane region" description="Helical" evidence="1">
    <location>
        <begin position="101"/>
        <end position="121"/>
    </location>
</feature>
<keyword evidence="1" id="KW-0472">Membrane</keyword>
<protein>
    <submittedName>
        <fullName evidence="2">Uncharacterized protein</fullName>
    </submittedName>
</protein>
<organism evidence="2 3">
    <name type="scientific">Candida theae</name>
    <dbReference type="NCBI Taxonomy" id="1198502"/>
    <lineage>
        <taxon>Eukaryota</taxon>
        <taxon>Fungi</taxon>
        <taxon>Dikarya</taxon>
        <taxon>Ascomycota</taxon>
        <taxon>Saccharomycotina</taxon>
        <taxon>Pichiomycetes</taxon>
        <taxon>Debaryomycetaceae</taxon>
        <taxon>Candida/Lodderomyces clade</taxon>
        <taxon>Candida</taxon>
    </lineage>
</organism>
<keyword evidence="3" id="KW-1185">Reference proteome</keyword>
<keyword evidence="1" id="KW-0812">Transmembrane</keyword>
<feature type="transmembrane region" description="Helical" evidence="1">
    <location>
        <begin position="161"/>
        <end position="189"/>
    </location>
</feature>
<name>A0AAD5BJ79_9ASCO</name>
<dbReference type="EMBL" id="JAIHNG010000024">
    <property type="protein sequence ID" value="KAI5967778.1"/>
    <property type="molecule type" value="Genomic_DNA"/>
</dbReference>
<evidence type="ECO:0000256" key="1">
    <source>
        <dbReference type="SAM" id="Phobius"/>
    </source>
</evidence>
<evidence type="ECO:0000313" key="3">
    <source>
        <dbReference type="Proteomes" id="UP001204833"/>
    </source>
</evidence>
<dbReference type="Proteomes" id="UP001204833">
    <property type="component" value="Unassembled WGS sequence"/>
</dbReference>